<name>A0A136J438_9PEZI</name>
<dbReference type="FunFam" id="3.30.420.40:FF:000191">
    <property type="entry name" value="Retrograde regulation protein 2"/>
    <property type="match status" value="1"/>
</dbReference>
<dbReference type="Pfam" id="PF23566">
    <property type="entry name" value="RTG2_C"/>
    <property type="match status" value="1"/>
</dbReference>
<organism evidence="3 4">
    <name type="scientific">Microdochium bolleyi</name>
    <dbReference type="NCBI Taxonomy" id="196109"/>
    <lineage>
        <taxon>Eukaryota</taxon>
        <taxon>Fungi</taxon>
        <taxon>Dikarya</taxon>
        <taxon>Ascomycota</taxon>
        <taxon>Pezizomycotina</taxon>
        <taxon>Sordariomycetes</taxon>
        <taxon>Xylariomycetidae</taxon>
        <taxon>Xylariales</taxon>
        <taxon>Microdochiaceae</taxon>
        <taxon>Microdochium</taxon>
    </lineage>
</organism>
<dbReference type="InterPro" id="IPR003695">
    <property type="entry name" value="Ppx_GppA_N"/>
</dbReference>
<dbReference type="EMBL" id="KQ964249">
    <property type="protein sequence ID" value="KXJ91971.1"/>
    <property type="molecule type" value="Genomic_DNA"/>
</dbReference>
<dbReference type="Gene3D" id="3.30.420.150">
    <property type="entry name" value="Exopolyphosphatase. Domain 2"/>
    <property type="match status" value="1"/>
</dbReference>
<proteinExistence type="predicted"/>
<evidence type="ECO:0000313" key="3">
    <source>
        <dbReference type="EMBL" id="KXJ91971.1"/>
    </source>
</evidence>
<dbReference type="InParanoid" id="A0A136J438"/>
<sequence length="590" mass="64116">MELITLDNFAAKMPVWDPSLASHRYALVDMGRSVLPDIRRLANNGIRFSVSDLTPPQARLLRCLYRERAAISLFDALNTTPPGQPLRFPDEVISHVAKVLSRFKAIALGFGVPIEHISVFATEAMRKANNAATMLEAIRAESGLQVQVIAPEVETLFGAMGARSAYGQVDGLFLDLGGGSVQMSYIDTRLDDYELKAAQSGKSLPFGAAKLINILRSEDGEAHVLARNELRDGMLRAFADLRREYPSLADIQTSGERGIDLYLCGGGFRGYGSMLMHTDPIHPYPIPTIGGYTVDGERFRNVSALKTANETYDGKIFGMSKRRRSQFPAIAEVIEALVKAIPAIRTVTFCSGGNREGALLMRLPRVMRESDPLTVLSDEQDEVSREVADAILDILSAAMPPSIRQSVPTILSLGVARLFINNMWTRQGETDEANAASELRYSLTNESNCPGLTHLARSVLSLTASARWSPQQAPVDAALHHGLVTLANKAHEETAFWAAYLGVIASLVCTVLPVAPLDTSKLGSTINVNATESDPEGSGGLSVLRLDLQLSGMLAQTLGDDTVLEPFKQLNKQKAGLPKHRKIEVVLRSV</sequence>
<dbReference type="InterPro" id="IPR050273">
    <property type="entry name" value="GppA/Ppx_hydrolase"/>
</dbReference>
<gene>
    <name evidence="3" type="ORF">Micbo1qcDRAFT_204007</name>
</gene>
<dbReference type="SUPFAM" id="SSF53067">
    <property type="entry name" value="Actin-like ATPase domain"/>
    <property type="match status" value="2"/>
</dbReference>
<dbReference type="PANTHER" id="PTHR30005:SF0">
    <property type="entry name" value="RETROGRADE REGULATION PROTEIN 2"/>
    <property type="match status" value="1"/>
</dbReference>
<accession>A0A136J438</accession>
<dbReference type="InterPro" id="IPR043129">
    <property type="entry name" value="ATPase_NBD"/>
</dbReference>
<evidence type="ECO:0000259" key="2">
    <source>
        <dbReference type="Pfam" id="PF23566"/>
    </source>
</evidence>
<dbReference type="PANTHER" id="PTHR30005">
    <property type="entry name" value="EXOPOLYPHOSPHATASE"/>
    <property type="match status" value="1"/>
</dbReference>
<evidence type="ECO:0000259" key="1">
    <source>
        <dbReference type="Pfam" id="PF02541"/>
    </source>
</evidence>
<reference evidence="4" key="1">
    <citation type="submission" date="2016-02" db="EMBL/GenBank/DDBJ databases">
        <title>Draft genome sequence of Microdochium bolleyi, a fungal endophyte of beachgrass.</title>
        <authorList>
            <consortium name="DOE Joint Genome Institute"/>
            <person name="David A.S."/>
            <person name="May G."/>
            <person name="Haridas S."/>
            <person name="Lim J."/>
            <person name="Wang M."/>
            <person name="Labutti K."/>
            <person name="Lipzen A."/>
            <person name="Barry K."/>
            <person name="Grigoriev I.V."/>
        </authorList>
    </citation>
    <scope>NUCLEOTIDE SEQUENCE [LARGE SCALE GENOMIC DNA]</scope>
    <source>
        <strain evidence="4">J235TASD1</strain>
    </source>
</reference>
<dbReference type="Pfam" id="PF02541">
    <property type="entry name" value="Ppx-GppA"/>
    <property type="match status" value="1"/>
</dbReference>
<dbReference type="OrthoDB" id="2014654at2759"/>
<feature type="domain" description="RTG2 C-terminal" evidence="2">
    <location>
        <begin position="382"/>
        <end position="559"/>
    </location>
</feature>
<dbReference type="GO" id="GO:0006357">
    <property type="term" value="P:regulation of transcription by RNA polymerase II"/>
    <property type="evidence" value="ECO:0007669"/>
    <property type="project" value="TreeGrafter"/>
</dbReference>
<feature type="domain" description="Ppx/GppA phosphatase N-terminal" evidence="1">
    <location>
        <begin position="59"/>
        <end position="364"/>
    </location>
</feature>
<keyword evidence="4" id="KW-1185">Reference proteome</keyword>
<dbReference type="Gene3D" id="3.30.420.40">
    <property type="match status" value="1"/>
</dbReference>
<dbReference type="Proteomes" id="UP000070501">
    <property type="component" value="Unassembled WGS sequence"/>
</dbReference>
<dbReference type="AlphaFoldDB" id="A0A136J438"/>
<evidence type="ECO:0000313" key="4">
    <source>
        <dbReference type="Proteomes" id="UP000070501"/>
    </source>
</evidence>
<dbReference type="InterPro" id="IPR057512">
    <property type="entry name" value="RTG2_C"/>
</dbReference>
<protein>
    <submittedName>
        <fullName evidence="3">Ppx/GppA phosphatase family-domain-containing protein</fullName>
    </submittedName>
</protein>